<name>A0AAI9SVM8_9ASCO</name>
<protein>
    <recommendedName>
        <fullName evidence="2">TRIP4/RQT4 C2HC5-type zinc finger domain-containing protein</fullName>
    </recommendedName>
</protein>
<dbReference type="GeneID" id="73381047"/>
<feature type="region of interest" description="Disordered" evidence="1">
    <location>
        <begin position="137"/>
        <end position="160"/>
    </location>
</feature>
<dbReference type="Proteomes" id="UP001202479">
    <property type="component" value="Unassembled WGS sequence"/>
</dbReference>
<dbReference type="InterPro" id="IPR009349">
    <property type="entry name" value="TRIP4/RQT4_C2HC5_Znf"/>
</dbReference>
<evidence type="ECO:0000313" key="4">
    <source>
        <dbReference type="Proteomes" id="UP001202479"/>
    </source>
</evidence>
<keyword evidence="4" id="KW-1185">Reference proteome</keyword>
<evidence type="ECO:0000313" key="3">
    <source>
        <dbReference type="EMBL" id="KAI3403797.2"/>
    </source>
</evidence>
<feature type="compositionally biased region" description="Polar residues" evidence="1">
    <location>
        <begin position="137"/>
        <end position="148"/>
    </location>
</feature>
<feature type="compositionally biased region" description="Basic and acidic residues" evidence="1">
    <location>
        <begin position="186"/>
        <end position="198"/>
    </location>
</feature>
<comment type="caution">
    <text evidence="3">The sequence shown here is derived from an EMBL/GenBank/DDBJ whole genome shotgun (WGS) entry which is preliminary data.</text>
</comment>
<dbReference type="PANTHER" id="PTHR12963">
    <property type="entry name" value="THYROID RECEPTOR INTERACTING PROTEIN RELATED"/>
    <property type="match status" value="1"/>
</dbReference>
<reference evidence="3" key="1">
    <citation type="journal article" date="2022" name="DNA Res.">
        <title>Genome analysis of five recently described species of the CUG-Ser clade uncovers Candida theae as a new hybrid lineage with pathogenic potential in the Candida parapsilosis species complex.</title>
        <authorList>
            <person name="Mixao V."/>
            <person name="Del Olmo V."/>
            <person name="Hegedusova E."/>
            <person name="Saus E."/>
            <person name="Pryszcz L."/>
            <person name="Cillingova A."/>
            <person name="Nosek J."/>
            <person name="Gabaldon T."/>
        </authorList>
    </citation>
    <scope>NUCLEOTIDE SEQUENCE</scope>
    <source>
        <strain evidence="3">CBS 10844</strain>
    </source>
</reference>
<dbReference type="RefSeq" id="XP_049179544.1">
    <property type="nucleotide sequence ID" value="XM_049324764.1"/>
</dbReference>
<dbReference type="GO" id="GO:0005634">
    <property type="term" value="C:nucleus"/>
    <property type="evidence" value="ECO:0007669"/>
    <property type="project" value="InterPro"/>
</dbReference>
<dbReference type="EMBL" id="JAHUZD010000120">
    <property type="protein sequence ID" value="KAI3403797.2"/>
    <property type="molecule type" value="Genomic_DNA"/>
</dbReference>
<dbReference type="GO" id="GO:0072344">
    <property type="term" value="P:rescue of stalled ribosome"/>
    <property type="evidence" value="ECO:0007669"/>
    <property type="project" value="InterPro"/>
</dbReference>
<dbReference type="GO" id="GO:0045893">
    <property type="term" value="P:positive regulation of DNA-templated transcription"/>
    <property type="evidence" value="ECO:0007669"/>
    <property type="project" value="TreeGrafter"/>
</dbReference>
<dbReference type="AlphaFoldDB" id="A0AAI9SVM8"/>
<dbReference type="GO" id="GO:0008270">
    <property type="term" value="F:zinc ion binding"/>
    <property type="evidence" value="ECO:0007669"/>
    <property type="project" value="InterPro"/>
</dbReference>
<organism evidence="3 4">
    <name type="scientific">Candida oxycetoniae</name>
    <dbReference type="NCBI Taxonomy" id="497107"/>
    <lineage>
        <taxon>Eukaryota</taxon>
        <taxon>Fungi</taxon>
        <taxon>Dikarya</taxon>
        <taxon>Ascomycota</taxon>
        <taxon>Saccharomycotina</taxon>
        <taxon>Pichiomycetes</taxon>
        <taxon>Debaryomycetaceae</taxon>
        <taxon>Candida/Lodderomyces clade</taxon>
        <taxon>Candida</taxon>
    </lineage>
</organism>
<accession>A0AAI9SVM8</accession>
<dbReference type="PANTHER" id="PTHR12963:SF4">
    <property type="entry name" value="ACTIVATING SIGNAL COINTEGRATOR 1"/>
    <property type="match status" value="1"/>
</dbReference>
<evidence type="ECO:0000259" key="2">
    <source>
        <dbReference type="Pfam" id="PF06221"/>
    </source>
</evidence>
<feature type="region of interest" description="Disordered" evidence="1">
    <location>
        <begin position="184"/>
        <end position="216"/>
    </location>
</feature>
<sequence length="387" mass="43864">MSDRKSITTSQLLKSKDTVSASVPNRLNKKKLIALADIESVLNSLEVSGPSSSSSSSSCSFQGSSSGKRVCNCLARRHPLYEIAPNCLNCGKIICTKEGLQPCSFCGSDILPSTEKDAIVRLLNKEKSDLLNLSQNAEKSSTTFQNAEKSSTTQTKQKKKIVVKMKPGEKFWEAQDRAFQLAEKAIGNREKKDKKNDEPSQITENGASNTTQVDQDLSRAQEKLATLLRFQETGEERTRIIDNASDFEMPTQSLWLSPEERALNLKRHQRMAKEKSREDERSKRGEKQVEMVIKNGKVTMVEKYIPIKEEVSSEELQLIEELKKSKKSQMEEYGNSVWDYDADKRKWEKPIYKSNNTNREMRPKEDRSRVQLEKNDDTIDLVVAAIV</sequence>
<dbReference type="Pfam" id="PF06221">
    <property type="entry name" value="zf-C2HC5"/>
    <property type="match status" value="1"/>
</dbReference>
<evidence type="ECO:0000256" key="1">
    <source>
        <dbReference type="SAM" id="MobiDB-lite"/>
    </source>
</evidence>
<feature type="region of interest" description="Disordered" evidence="1">
    <location>
        <begin position="267"/>
        <end position="286"/>
    </location>
</feature>
<proteinExistence type="predicted"/>
<dbReference type="GO" id="GO:0180022">
    <property type="term" value="C:RQC-trigger complex"/>
    <property type="evidence" value="ECO:0007669"/>
    <property type="project" value="InterPro"/>
</dbReference>
<feature type="domain" description="TRIP4/RQT4 C2HC5-type zinc finger" evidence="2">
    <location>
        <begin position="68"/>
        <end position="120"/>
    </location>
</feature>
<feature type="compositionally biased region" description="Basic and acidic residues" evidence="1">
    <location>
        <begin position="271"/>
        <end position="286"/>
    </location>
</feature>
<feature type="compositionally biased region" description="Polar residues" evidence="1">
    <location>
        <begin position="199"/>
        <end position="215"/>
    </location>
</feature>
<gene>
    <name evidence="3" type="ORF">KGF56_003432</name>
</gene>
<dbReference type="InterPro" id="IPR039128">
    <property type="entry name" value="TRIP4-like"/>
</dbReference>